<dbReference type="AlphaFoldDB" id="A0A7X8YDR8"/>
<gene>
    <name evidence="2" type="ORF">HGQ17_05425</name>
</gene>
<dbReference type="RefSeq" id="WP_168886950.1">
    <property type="nucleotide sequence ID" value="NZ_JABAHY010000003.1"/>
</dbReference>
<dbReference type="InterPro" id="IPR029063">
    <property type="entry name" value="SAM-dependent_MTases_sf"/>
</dbReference>
<evidence type="ECO:0000313" key="3">
    <source>
        <dbReference type="Proteomes" id="UP000523139"/>
    </source>
</evidence>
<dbReference type="PANTHER" id="PTHR43317">
    <property type="entry name" value="THERMOSPERMINE SYNTHASE ACAULIS5"/>
    <property type="match status" value="1"/>
</dbReference>
<evidence type="ECO:0000313" key="2">
    <source>
        <dbReference type="EMBL" id="NLS09457.1"/>
    </source>
</evidence>
<evidence type="ECO:0000256" key="1">
    <source>
        <dbReference type="ARBA" id="ARBA00023115"/>
    </source>
</evidence>
<dbReference type="Proteomes" id="UP000523139">
    <property type="component" value="Unassembled WGS sequence"/>
</dbReference>
<keyword evidence="3" id="KW-1185">Reference proteome</keyword>
<protein>
    <submittedName>
        <fullName evidence="2">Fused MFS/spermidine synthase</fullName>
    </submittedName>
</protein>
<dbReference type="SUPFAM" id="SSF53335">
    <property type="entry name" value="S-adenosyl-L-methionine-dependent methyltransferases"/>
    <property type="match status" value="1"/>
</dbReference>
<dbReference type="GO" id="GO:0006596">
    <property type="term" value="P:polyamine biosynthetic process"/>
    <property type="evidence" value="ECO:0007669"/>
    <property type="project" value="UniProtKB-KW"/>
</dbReference>
<organism evidence="2 3">
    <name type="scientific">Nesterenkonia sedimenti</name>
    <dbReference type="NCBI Taxonomy" id="1463632"/>
    <lineage>
        <taxon>Bacteria</taxon>
        <taxon>Bacillati</taxon>
        <taxon>Actinomycetota</taxon>
        <taxon>Actinomycetes</taxon>
        <taxon>Micrococcales</taxon>
        <taxon>Micrococcaceae</taxon>
        <taxon>Nesterenkonia</taxon>
    </lineage>
</organism>
<dbReference type="NCBIfam" id="NF037959">
    <property type="entry name" value="MFS_SpdSyn"/>
    <property type="match status" value="1"/>
</dbReference>
<accession>A0A7X8YDR8</accession>
<reference evidence="2 3" key="1">
    <citation type="submission" date="2020-04" db="EMBL/GenBank/DDBJ databases">
        <title>Nesterenkonia sp. nov., isolated from marine sediment.</title>
        <authorList>
            <person name="Zhang G."/>
        </authorList>
    </citation>
    <scope>NUCLEOTIDE SEQUENCE [LARGE SCALE GENOMIC DNA]</scope>
    <source>
        <strain evidence="2 3">MY13</strain>
    </source>
</reference>
<dbReference type="EMBL" id="JABAHY010000003">
    <property type="protein sequence ID" value="NLS09457.1"/>
    <property type="molecule type" value="Genomic_DNA"/>
</dbReference>
<proteinExistence type="predicted"/>
<keyword evidence="1" id="KW-0620">Polyamine biosynthesis</keyword>
<sequence length="256" mass="27314">MQASVRLSRSGQLAELFPDALTRNGVVLSIGGAEQSHVEVDDPSFLLHDYIRRMRSIITAGFGDECPSNALHLGAGALTLPRWLQHWQPGLAQTVVDYEPELVQFVLQHLPMHPKPESVVDDAAAALIEQLAGRAYDLVVVDLFNSDQAPGHLTTAEFFENCLARVSPRGLLVVNFGDDAGMRFARRLTSTMVSVLGPGALLAAPDDVLGGGSEGNLVLAAAARGFSQGQQNMIWAAGPHPDSLLSGDELIAWTGS</sequence>
<name>A0A7X8YDR8_9MICC</name>
<dbReference type="PANTHER" id="PTHR43317:SF1">
    <property type="entry name" value="THERMOSPERMINE SYNTHASE ACAULIS5"/>
    <property type="match status" value="1"/>
</dbReference>
<comment type="caution">
    <text evidence="2">The sequence shown here is derived from an EMBL/GenBank/DDBJ whole genome shotgun (WGS) entry which is preliminary data.</text>
</comment>
<dbReference type="Gene3D" id="3.40.50.150">
    <property type="entry name" value="Vaccinia Virus protein VP39"/>
    <property type="match status" value="1"/>
</dbReference>